<dbReference type="Proteomes" id="UP000641025">
    <property type="component" value="Unassembled WGS sequence"/>
</dbReference>
<evidence type="ECO:0000313" key="2">
    <source>
        <dbReference type="Proteomes" id="UP000641025"/>
    </source>
</evidence>
<comment type="caution">
    <text evidence="1">The sequence shown here is derived from an EMBL/GenBank/DDBJ whole genome shotgun (WGS) entry which is preliminary data.</text>
</comment>
<organism evidence="1 2">
    <name type="scientific">Geomonas propionica</name>
    <dbReference type="NCBI Taxonomy" id="2798582"/>
    <lineage>
        <taxon>Bacteria</taxon>
        <taxon>Pseudomonadati</taxon>
        <taxon>Thermodesulfobacteriota</taxon>
        <taxon>Desulfuromonadia</taxon>
        <taxon>Geobacterales</taxon>
        <taxon>Geobacteraceae</taxon>
        <taxon>Geomonas</taxon>
    </lineage>
</organism>
<evidence type="ECO:0000313" key="1">
    <source>
        <dbReference type="EMBL" id="MBJ6799660.1"/>
    </source>
</evidence>
<protein>
    <submittedName>
        <fullName evidence="1">Uncharacterized protein</fullName>
    </submittedName>
</protein>
<dbReference type="RefSeq" id="WP_199394165.1">
    <property type="nucleotide sequence ID" value="NZ_JAEMHK010000003.1"/>
</dbReference>
<accession>A0ABS0YP30</accession>
<name>A0ABS0YP30_9BACT</name>
<keyword evidence="2" id="KW-1185">Reference proteome</keyword>
<gene>
    <name evidence="1" type="ORF">JFN90_05865</name>
</gene>
<proteinExistence type="predicted"/>
<sequence length="205" mass="22290">MPFNNVSHPEMIGKAAPVVQALTPEFYAYLVSIFPTPQSINELYQKYQASFTASLPGDDPEKVKECEADREALNHAIGLLVGFGKVANRKDPTILEKLGLSHIVEKPAGTAKGVGKVSDFRVLFDSNGKPYVSLAKLGSAKGYDVWACAGDPSVESNWKSLVWSTSCKKIPIVGLDRSVPNFLRIRGKRGDAVGSWSHFIKLDPA</sequence>
<reference evidence="1 2" key="1">
    <citation type="submission" date="2020-12" db="EMBL/GenBank/DDBJ databases">
        <title>Geomonas sp. Red259, isolated from paddy soil.</title>
        <authorList>
            <person name="Xu Z."/>
            <person name="Zhang Z."/>
            <person name="Masuda Y."/>
            <person name="Itoh H."/>
            <person name="Senoo K."/>
        </authorList>
    </citation>
    <scope>NUCLEOTIDE SEQUENCE [LARGE SCALE GENOMIC DNA]</scope>
    <source>
        <strain evidence="1 2">Red259</strain>
    </source>
</reference>
<dbReference type="EMBL" id="JAEMHK010000003">
    <property type="protein sequence ID" value="MBJ6799660.1"/>
    <property type="molecule type" value="Genomic_DNA"/>
</dbReference>